<dbReference type="EMBL" id="LIAE01006512">
    <property type="protein sequence ID" value="PAV88562.1"/>
    <property type="molecule type" value="Genomic_DNA"/>
</dbReference>
<organism evidence="3 4">
    <name type="scientific">Diploscapter pachys</name>
    <dbReference type="NCBI Taxonomy" id="2018661"/>
    <lineage>
        <taxon>Eukaryota</taxon>
        <taxon>Metazoa</taxon>
        <taxon>Ecdysozoa</taxon>
        <taxon>Nematoda</taxon>
        <taxon>Chromadorea</taxon>
        <taxon>Rhabditida</taxon>
        <taxon>Rhabditina</taxon>
        <taxon>Rhabditomorpha</taxon>
        <taxon>Rhabditoidea</taxon>
        <taxon>Rhabditidae</taxon>
        <taxon>Diploscapter</taxon>
    </lineage>
</organism>
<gene>
    <name evidence="3" type="ORF">WR25_24228</name>
</gene>
<dbReference type="InterPro" id="IPR020864">
    <property type="entry name" value="MACPF"/>
</dbReference>
<feature type="signal peptide" evidence="1">
    <location>
        <begin position="1"/>
        <end position="19"/>
    </location>
</feature>
<accession>A0A2A2LQP4</accession>
<protein>
    <recommendedName>
        <fullName evidence="2">MACPF domain-containing protein</fullName>
    </recommendedName>
</protein>
<dbReference type="AlphaFoldDB" id="A0A2A2LQP4"/>
<dbReference type="Pfam" id="PF01823">
    <property type="entry name" value="MACPF"/>
    <property type="match status" value="1"/>
</dbReference>
<proteinExistence type="predicted"/>
<reference evidence="3 4" key="1">
    <citation type="journal article" date="2017" name="Curr. Biol.">
        <title>Genome architecture and evolution of a unichromosomal asexual nematode.</title>
        <authorList>
            <person name="Fradin H."/>
            <person name="Zegar C."/>
            <person name="Gutwein M."/>
            <person name="Lucas J."/>
            <person name="Kovtun M."/>
            <person name="Corcoran D."/>
            <person name="Baugh L.R."/>
            <person name="Kiontke K."/>
            <person name="Gunsalus K."/>
            <person name="Fitch D.H."/>
            <person name="Piano F."/>
        </authorList>
    </citation>
    <scope>NUCLEOTIDE SEQUENCE [LARGE SCALE GENOMIC DNA]</scope>
    <source>
        <strain evidence="3">PF1309</strain>
    </source>
</reference>
<feature type="domain" description="MACPF" evidence="2">
    <location>
        <begin position="179"/>
        <end position="308"/>
    </location>
</feature>
<evidence type="ECO:0000313" key="3">
    <source>
        <dbReference type="EMBL" id="PAV88562.1"/>
    </source>
</evidence>
<keyword evidence="1" id="KW-0732">Signal</keyword>
<comment type="caution">
    <text evidence="3">The sequence shown here is derived from an EMBL/GenBank/DDBJ whole genome shotgun (WGS) entry which is preliminary data.</text>
</comment>
<name>A0A2A2LQP4_9BILA</name>
<evidence type="ECO:0000259" key="2">
    <source>
        <dbReference type="Pfam" id="PF01823"/>
    </source>
</evidence>
<dbReference type="Proteomes" id="UP000218231">
    <property type="component" value="Unassembled WGS sequence"/>
</dbReference>
<feature type="chain" id="PRO_5012584476" description="MACPF domain-containing protein" evidence="1">
    <location>
        <begin position="20"/>
        <end position="509"/>
    </location>
</feature>
<dbReference type="OrthoDB" id="5950457at2759"/>
<sequence>MESFVLIFLVFCLFDSSESYSATESEDQESVILSIARCNSDIKINVDQLIKEATTFDIGFGLDGLTDKPTSQLMLYDYSGCWTTNDGLELLPKGVTVRPVREQSSRYTHIKIGNYEDLLTSNHLTMAVDANIPFSFIAKIGGSFSADVLYVRQRMVQKQTNMDILKVKEVTRELIFTGKKYKLLPSVQNQLDEIKEALLLNDTALSKILMDLFISDYGTHIITKVELGVSIEEYLFSNSNSLYSNISIIYNQNLNARAKMLFQSNGNLKANYSLSDGKNIGSTSDDTRREIHQRGKLKPSTNENDGTYEVLMEAPLKYHVKPICTIIFNMELTSQYDRSRLKFLCENATATYYKVNEKNGCTDIKASNFDFQANSNTNCTYAEETPFGGLYSTIEADLREDYLFSKEINDSAKKYSLEQLKATDLKNYLNYVDGDIDVIYTYNLYWCKLDSRLTRFPTDVQQLYIDEVAQENTDSASDEGVVPKESTLNFRVGFLSLGAFDYADDESDG</sequence>
<keyword evidence="4" id="KW-1185">Reference proteome</keyword>
<evidence type="ECO:0000313" key="4">
    <source>
        <dbReference type="Proteomes" id="UP000218231"/>
    </source>
</evidence>
<evidence type="ECO:0000256" key="1">
    <source>
        <dbReference type="SAM" id="SignalP"/>
    </source>
</evidence>